<gene>
    <name evidence="2" type="ORF">SAMN05216387_11058</name>
</gene>
<evidence type="ECO:0000313" key="2">
    <source>
        <dbReference type="EMBL" id="SEL40837.1"/>
    </source>
</evidence>
<dbReference type="Pfam" id="PF13372">
    <property type="entry name" value="Alginate_exp"/>
    <property type="match status" value="1"/>
</dbReference>
<dbReference type="Proteomes" id="UP000198620">
    <property type="component" value="Unassembled WGS sequence"/>
</dbReference>
<feature type="domain" description="Alginate export" evidence="1">
    <location>
        <begin position="153"/>
        <end position="512"/>
    </location>
</feature>
<reference evidence="2 3" key="1">
    <citation type="submission" date="2016-10" db="EMBL/GenBank/DDBJ databases">
        <authorList>
            <person name="de Groot N.N."/>
        </authorList>
    </citation>
    <scope>NUCLEOTIDE SEQUENCE [LARGE SCALE GENOMIC DNA]</scope>
    <source>
        <strain evidence="2 3">Nv1</strain>
    </source>
</reference>
<dbReference type="InterPro" id="IPR025388">
    <property type="entry name" value="Alginate_export_dom"/>
</dbReference>
<dbReference type="STRING" id="1233.SAMN05216387_11058"/>
<accession>A0A1H7Q0L8</accession>
<evidence type="ECO:0000313" key="3">
    <source>
        <dbReference type="Proteomes" id="UP000198620"/>
    </source>
</evidence>
<evidence type="ECO:0000259" key="1">
    <source>
        <dbReference type="Pfam" id="PF13372"/>
    </source>
</evidence>
<protein>
    <submittedName>
        <fullName evidence="2">Alginate export</fullName>
    </submittedName>
</protein>
<dbReference type="AlphaFoldDB" id="A0A1H7Q0L8"/>
<dbReference type="InterPro" id="IPR053728">
    <property type="entry name" value="Alginate_Permeability_Chnl"/>
</dbReference>
<organism evidence="2 3">
    <name type="scientific">Nitrosovibrio tenuis</name>
    <dbReference type="NCBI Taxonomy" id="1233"/>
    <lineage>
        <taxon>Bacteria</taxon>
        <taxon>Pseudomonadati</taxon>
        <taxon>Pseudomonadota</taxon>
        <taxon>Betaproteobacteria</taxon>
        <taxon>Nitrosomonadales</taxon>
        <taxon>Nitrosomonadaceae</taxon>
        <taxon>Nitrosovibrio</taxon>
    </lineage>
</organism>
<proteinExistence type="predicted"/>
<sequence>MHKACHFIRDSVRVINICRASGCHRDGSRRPLKRLILGTVIGSVLQMSGTLNAEEINKPEINKPLGQINEYLRVTGELYGSYEAWNYFRPSPAVNNNNDYDLWALRARLSALLTTPYLDGYAQAQYVGLYGLPDNAVASPGGPLGLGAAYFQANQSTNASNIFLKQAYLNFKLNSLGLPGAFLKIGRFEFMDGMEYRTGNDKFDGLKRTRIAQRLIASNVVHVGRSFDGFAAVYDRPAFDITVTGIRPTRGGFTVQGQNEISDINLFYTALTGKKDVLLPGTEGRIFYVNYDDKRDTQVVDNRAIASRPSLNDQKLSIHTIGAHLLSLHQLESGSIDALLWGAYQFGNWTNQDHQAWAIAAEAGYQWTELPLKPWLRAIYFRSSGDDNARDGSHKTFFTMLPSGRAYAKLPFYNLMNLQDAFIQLTVLPTPKTTLTIDMHHLSLTDSHDLFYGGLGPTSGSGAFGYSGRPSPSNGNSDVGQLVDISFTHVLNKNLSWRFYYGHAFGGSVVKNIYQGKKDADTVYLDFNLVF</sequence>
<dbReference type="Gene3D" id="2.40.160.100">
    <property type="match status" value="1"/>
</dbReference>
<keyword evidence="3" id="KW-1185">Reference proteome</keyword>
<dbReference type="EMBL" id="FOBH01000010">
    <property type="protein sequence ID" value="SEL40837.1"/>
    <property type="molecule type" value="Genomic_DNA"/>
</dbReference>
<name>A0A1H7Q0L8_9PROT</name>
<dbReference type="OrthoDB" id="9806824at2"/>